<dbReference type="Proteomes" id="UP001303222">
    <property type="component" value="Unassembled WGS sequence"/>
</dbReference>
<reference evidence="2" key="2">
    <citation type="submission" date="2023-06" db="EMBL/GenBank/DDBJ databases">
        <authorList>
            <consortium name="Lawrence Berkeley National Laboratory"/>
            <person name="Mondo S.J."/>
            <person name="Hensen N."/>
            <person name="Bonometti L."/>
            <person name="Westerberg I."/>
            <person name="Brannstrom I.O."/>
            <person name="Guillou S."/>
            <person name="Cros-Aarteil S."/>
            <person name="Calhoun S."/>
            <person name="Haridas S."/>
            <person name="Kuo A."/>
            <person name="Pangilinan J."/>
            <person name="Riley R."/>
            <person name="Labutti K."/>
            <person name="Andreopoulos B."/>
            <person name="Lipzen A."/>
            <person name="Chen C."/>
            <person name="Yanf M."/>
            <person name="Daum C."/>
            <person name="Ng V."/>
            <person name="Clum A."/>
            <person name="Steindorff A."/>
            <person name="Ohm R."/>
            <person name="Martin F."/>
            <person name="Silar P."/>
            <person name="Natvig D."/>
            <person name="Lalanne C."/>
            <person name="Gautier V."/>
            <person name="Ament-Velasquez S.L."/>
            <person name="Kruys A."/>
            <person name="Hutchinson M.I."/>
            <person name="Powell A.J."/>
            <person name="Barry K."/>
            <person name="Miller A.N."/>
            <person name="Grigoriev I.V."/>
            <person name="Debuchy R."/>
            <person name="Gladieux P."/>
            <person name="Thoren M.H."/>
            <person name="Johannesson H."/>
        </authorList>
    </citation>
    <scope>NUCLEOTIDE SEQUENCE</scope>
    <source>
        <strain evidence="2">CBS 626.80</strain>
    </source>
</reference>
<gene>
    <name evidence="2" type="ORF">QBC32DRAFT_221318</name>
</gene>
<feature type="compositionally biased region" description="Polar residues" evidence="1">
    <location>
        <begin position="65"/>
        <end position="75"/>
    </location>
</feature>
<name>A0AAN6NPK9_9PEZI</name>
<accession>A0AAN6NPK9</accession>
<keyword evidence="3" id="KW-1185">Reference proteome</keyword>
<feature type="compositionally biased region" description="Low complexity" evidence="1">
    <location>
        <begin position="50"/>
        <end position="59"/>
    </location>
</feature>
<evidence type="ECO:0000313" key="3">
    <source>
        <dbReference type="Proteomes" id="UP001303222"/>
    </source>
</evidence>
<dbReference type="EMBL" id="MU859248">
    <property type="protein sequence ID" value="KAK3948731.1"/>
    <property type="molecule type" value="Genomic_DNA"/>
</dbReference>
<dbReference type="AlphaFoldDB" id="A0AAN6NPK9"/>
<sequence>MAGTSEPNDFKFIHTFEKNLERNAASGVGTCADSMSMSSFAKDIPGSSPTTTTTTTATTIDGNRKTPSMTDSQANEDPATDTRHGHEICPNPLPWSPYQHFQGPMCGCRDSDWIHGGTTVHDQNETNAS</sequence>
<reference evidence="2" key="1">
    <citation type="journal article" date="2023" name="Mol. Phylogenet. Evol.">
        <title>Genome-scale phylogeny and comparative genomics of the fungal order Sordariales.</title>
        <authorList>
            <person name="Hensen N."/>
            <person name="Bonometti L."/>
            <person name="Westerberg I."/>
            <person name="Brannstrom I.O."/>
            <person name="Guillou S."/>
            <person name="Cros-Aarteil S."/>
            <person name="Calhoun S."/>
            <person name="Haridas S."/>
            <person name="Kuo A."/>
            <person name="Mondo S."/>
            <person name="Pangilinan J."/>
            <person name="Riley R."/>
            <person name="LaButti K."/>
            <person name="Andreopoulos B."/>
            <person name="Lipzen A."/>
            <person name="Chen C."/>
            <person name="Yan M."/>
            <person name="Daum C."/>
            <person name="Ng V."/>
            <person name="Clum A."/>
            <person name="Steindorff A."/>
            <person name="Ohm R.A."/>
            <person name="Martin F."/>
            <person name="Silar P."/>
            <person name="Natvig D.O."/>
            <person name="Lalanne C."/>
            <person name="Gautier V."/>
            <person name="Ament-Velasquez S.L."/>
            <person name="Kruys A."/>
            <person name="Hutchinson M.I."/>
            <person name="Powell A.J."/>
            <person name="Barry K."/>
            <person name="Miller A.N."/>
            <person name="Grigoriev I.V."/>
            <person name="Debuchy R."/>
            <person name="Gladieux P."/>
            <person name="Hiltunen Thoren M."/>
            <person name="Johannesson H."/>
        </authorList>
    </citation>
    <scope>NUCLEOTIDE SEQUENCE</scope>
    <source>
        <strain evidence="2">CBS 626.80</strain>
    </source>
</reference>
<comment type="caution">
    <text evidence="2">The sequence shown here is derived from an EMBL/GenBank/DDBJ whole genome shotgun (WGS) entry which is preliminary data.</text>
</comment>
<organism evidence="2 3">
    <name type="scientific">Pseudoneurospora amorphoporcata</name>
    <dbReference type="NCBI Taxonomy" id="241081"/>
    <lineage>
        <taxon>Eukaryota</taxon>
        <taxon>Fungi</taxon>
        <taxon>Dikarya</taxon>
        <taxon>Ascomycota</taxon>
        <taxon>Pezizomycotina</taxon>
        <taxon>Sordariomycetes</taxon>
        <taxon>Sordariomycetidae</taxon>
        <taxon>Sordariales</taxon>
        <taxon>Sordariaceae</taxon>
        <taxon>Pseudoneurospora</taxon>
    </lineage>
</organism>
<evidence type="ECO:0000256" key="1">
    <source>
        <dbReference type="SAM" id="MobiDB-lite"/>
    </source>
</evidence>
<evidence type="ECO:0000313" key="2">
    <source>
        <dbReference type="EMBL" id="KAK3948731.1"/>
    </source>
</evidence>
<proteinExistence type="predicted"/>
<protein>
    <submittedName>
        <fullName evidence="2">Uncharacterized protein</fullName>
    </submittedName>
</protein>
<feature type="region of interest" description="Disordered" evidence="1">
    <location>
        <begin position="41"/>
        <end position="88"/>
    </location>
</feature>